<organism evidence="2 3">
    <name type="scientific">Bacteriovorax antarcticus</name>
    <dbReference type="NCBI Taxonomy" id="3088717"/>
    <lineage>
        <taxon>Bacteria</taxon>
        <taxon>Pseudomonadati</taxon>
        <taxon>Bdellovibrionota</taxon>
        <taxon>Bacteriovoracia</taxon>
        <taxon>Bacteriovoracales</taxon>
        <taxon>Bacteriovoracaceae</taxon>
        <taxon>Bacteriovorax</taxon>
    </lineage>
</organism>
<reference evidence="2 3" key="1">
    <citation type="submission" date="2023-11" db="EMBL/GenBank/DDBJ databases">
        <title>A Novel Polar Bacteriovorax (B. antarcticus) Isolated from the Biocrust in Antarctica.</title>
        <authorList>
            <person name="Mun W."/>
            <person name="Choi S.Y."/>
            <person name="Mitchell R.J."/>
        </authorList>
    </citation>
    <scope>NUCLEOTIDE SEQUENCE [LARGE SCALE GENOMIC DNA]</scope>
    <source>
        <strain evidence="2 3">PP10</strain>
    </source>
</reference>
<feature type="chain" id="PRO_5046001314" evidence="1">
    <location>
        <begin position="19"/>
        <end position="419"/>
    </location>
</feature>
<evidence type="ECO:0000313" key="2">
    <source>
        <dbReference type="EMBL" id="MEA9358164.1"/>
    </source>
</evidence>
<evidence type="ECO:0000256" key="1">
    <source>
        <dbReference type="SAM" id="SignalP"/>
    </source>
</evidence>
<dbReference type="Gene3D" id="3.20.20.80">
    <property type="entry name" value="Glycosidases"/>
    <property type="match status" value="1"/>
</dbReference>
<dbReference type="RefSeq" id="WP_323578454.1">
    <property type="nucleotide sequence ID" value="NZ_JAYGJQ010000003.1"/>
</dbReference>
<accession>A0ABU5VYL3</accession>
<dbReference type="InterPro" id="IPR055151">
    <property type="entry name" value="GH113"/>
</dbReference>
<comment type="caution">
    <text evidence="2">The sequence shown here is derived from an EMBL/GenBank/DDBJ whole genome shotgun (WGS) entry which is preliminary data.</text>
</comment>
<dbReference type="Proteomes" id="UP001302274">
    <property type="component" value="Unassembled WGS sequence"/>
</dbReference>
<dbReference type="EMBL" id="JAYGJQ010000003">
    <property type="protein sequence ID" value="MEA9358164.1"/>
    <property type="molecule type" value="Genomic_DNA"/>
</dbReference>
<dbReference type="SUPFAM" id="SSF51445">
    <property type="entry name" value="(Trans)glycosidases"/>
    <property type="match status" value="1"/>
</dbReference>
<evidence type="ECO:0000313" key="3">
    <source>
        <dbReference type="Proteomes" id="UP001302274"/>
    </source>
</evidence>
<keyword evidence="1" id="KW-0732">Signal</keyword>
<name>A0ABU5VYL3_9BACT</name>
<dbReference type="CDD" id="cd19608">
    <property type="entry name" value="GH113_mannanase-like"/>
    <property type="match status" value="1"/>
</dbReference>
<keyword evidence="3" id="KW-1185">Reference proteome</keyword>
<dbReference type="Pfam" id="PF22612">
    <property type="entry name" value="GH113"/>
    <property type="match status" value="1"/>
</dbReference>
<protein>
    <submittedName>
        <fullName evidence="2">Uncharacterized protein</fullName>
    </submittedName>
</protein>
<sequence>MKILTMLLMFFTLANVQAMDVKGFNLTEDGTFEFDANLTGDQKTEAQIAVDHVKRLGTNHIVLNVRAKMVGPKSVDIIPLTGSGPVAQEARKMTNLIKYIHSLDMTVGIRPIFFVLGPNGEFPYSEVQPDGSTKAWWHGNIQPHDPDRWFDNFQLYLDRYMTIAKLAKVEEFTIGAELYSMTVGIEDQWKEYPHGFPGRWNQLLKYTRSKLGAKVRIMYDINFTDDTDTSTDISRSGGELERWRYRLVDLAESDDEAQRKIWQQLLDFWNGLDAIGVDMYRSLAFKNDVIPANKETLVKLLSERALTYANQLDVTLLEISIYSGSMKPVILKEVGFRSVENTFVDPFTYATALGALNIAHQAAGYEALFKGFALPGFEWFSGFAFWDIPLSPGHNGPTDRGFSPIGKVETEEVIKRYFK</sequence>
<feature type="signal peptide" evidence="1">
    <location>
        <begin position="1"/>
        <end position="18"/>
    </location>
</feature>
<gene>
    <name evidence="2" type="ORF">SHI21_18160</name>
</gene>
<dbReference type="InterPro" id="IPR017853">
    <property type="entry name" value="GH"/>
</dbReference>
<proteinExistence type="predicted"/>